<evidence type="ECO:0000313" key="18">
    <source>
        <dbReference type="EMBL" id="MFC5461793.1"/>
    </source>
</evidence>
<evidence type="ECO:0000259" key="17">
    <source>
        <dbReference type="Pfam" id="PF07715"/>
    </source>
</evidence>
<dbReference type="Pfam" id="PF07715">
    <property type="entry name" value="Plug"/>
    <property type="match status" value="1"/>
</dbReference>
<feature type="signal peptide" evidence="15">
    <location>
        <begin position="1"/>
        <end position="26"/>
    </location>
</feature>
<protein>
    <submittedName>
        <fullName evidence="18">TonB-dependent receptor</fullName>
    </submittedName>
</protein>
<keyword evidence="4" id="KW-1134">Transmembrane beta strand</keyword>
<evidence type="ECO:0000256" key="11">
    <source>
        <dbReference type="ARBA" id="ARBA00023136"/>
    </source>
</evidence>
<sequence>MIKKRMTLAIGCALGTLYTLSVPALAQDTTQERVPANQAAESTDSQVVVVTGSARPQRRFDVSYAVNALSQSEVQKLAPLNMADLLGKMPGIQVEATGGEVQNVTRVRGIPTDDGYALFQQDGLPLMTEINGFFFRGDSMNRYDLMTKTIEVVRGGPAPIYASQAAAIVNSTTVTGTETTRGKAQVTVGTTGLKRLDAFQAGKIDDRTFYAIGGFVREDDGHRDNGFPNDRGGQIRANIKRVTDAGTWKLSANFLNDHNVFYLPIPVADPRNPGVSLDPYIDYFKGTMNSPSLRSVRQQYLDGANGLQTSQRDLANGRHLRFGNIGLQYDGELGAWQVSAKAGLTKGTLDFDAFYSTSNPADATTFSNSFLTGARAAFGPVARLGYTLAGTGQAYDPASASGLVMQGQYRALASDFHSNQADINFTRHFQTGLGNHDVKVGFYGSAYGATSKSVYNDMLIEVQGQPRTLDLIAYSASGAALGSVTDNGVLRYTTTVNAGEVDAKMAALYLNDTWEISDFLRLDAGVRTERYKYDGYALLTTQANLGNAATLADNTTRAFSGERQARIIKPHTTNWTVGANYDFSTRFGGYARMSHLEVPPTMQVAASVDPLVLTTKANQYEVGFKTTFGRSYLYITGFHTKFNPLNASFVAFNPVTGRNDQTVPFFGKAVISGAEADGAWYLTKDLVLNASLTIQDPQYRNFVSATGADPSRVVGNQIVREPKVFGNIRPSYRFSVGDNVVDLSGSYAYTGKRYVDLFNATVLPSYHSVGAGIMVTRGDWQFQLTGDNLANAKGLTEGNPRTDTLAGQGSNTAIYGRPVFGRSARFVVSKAW</sequence>
<gene>
    <name evidence="18" type="ORF">ACFPN5_18435</name>
</gene>
<evidence type="ECO:0000256" key="5">
    <source>
        <dbReference type="ARBA" id="ARBA00022496"/>
    </source>
</evidence>
<evidence type="ECO:0000256" key="6">
    <source>
        <dbReference type="ARBA" id="ARBA00022692"/>
    </source>
</evidence>
<dbReference type="InterPro" id="IPR000531">
    <property type="entry name" value="Beta-barrel_TonB"/>
</dbReference>
<accession>A0ABW0L7E4</accession>
<comment type="caution">
    <text evidence="18">The sequence shown here is derived from an EMBL/GenBank/DDBJ whole genome shotgun (WGS) entry which is preliminary data.</text>
</comment>
<evidence type="ECO:0000256" key="1">
    <source>
        <dbReference type="ARBA" id="ARBA00004571"/>
    </source>
</evidence>
<dbReference type="RefSeq" id="WP_379785239.1">
    <property type="nucleotide sequence ID" value="NZ_JBHSMU010000015.1"/>
</dbReference>
<dbReference type="Proteomes" id="UP001596050">
    <property type="component" value="Unassembled WGS sequence"/>
</dbReference>
<evidence type="ECO:0000256" key="15">
    <source>
        <dbReference type="SAM" id="SignalP"/>
    </source>
</evidence>
<keyword evidence="7 15" id="KW-0732">Signal</keyword>
<evidence type="ECO:0000256" key="9">
    <source>
        <dbReference type="ARBA" id="ARBA00023065"/>
    </source>
</evidence>
<evidence type="ECO:0000256" key="14">
    <source>
        <dbReference type="RuleBase" id="RU003357"/>
    </source>
</evidence>
<feature type="domain" description="TonB-dependent receptor-like beta-barrel" evidence="16">
    <location>
        <begin position="284"/>
        <end position="789"/>
    </location>
</feature>
<evidence type="ECO:0000313" key="19">
    <source>
        <dbReference type="Proteomes" id="UP001596050"/>
    </source>
</evidence>
<evidence type="ECO:0000256" key="2">
    <source>
        <dbReference type="ARBA" id="ARBA00009810"/>
    </source>
</evidence>
<dbReference type="EMBL" id="JBHSMU010000015">
    <property type="protein sequence ID" value="MFC5461793.1"/>
    <property type="molecule type" value="Genomic_DNA"/>
</dbReference>
<evidence type="ECO:0000256" key="3">
    <source>
        <dbReference type="ARBA" id="ARBA00022448"/>
    </source>
</evidence>
<name>A0ABW0L7E4_9BURK</name>
<dbReference type="PANTHER" id="PTHR32552:SF89">
    <property type="entry name" value="CATECHOLATE SIDEROPHORE RECEPTOR FIU"/>
    <property type="match status" value="1"/>
</dbReference>
<dbReference type="InterPro" id="IPR012910">
    <property type="entry name" value="Plug_dom"/>
</dbReference>
<evidence type="ECO:0000256" key="10">
    <source>
        <dbReference type="ARBA" id="ARBA00023077"/>
    </source>
</evidence>
<keyword evidence="5" id="KW-0410">Iron transport</keyword>
<evidence type="ECO:0000259" key="16">
    <source>
        <dbReference type="Pfam" id="PF00593"/>
    </source>
</evidence>
<keyword evidence="9" id="KW-0406">Ion transport</keyword>
<reference evidence="19" key="1">
    <citation type="journal article" date="2019" name="Int. J. Syst. Evol. Microbiol.">
        <title>The Global Catalogue of Microorganisms (GCM) 10K type strain sequencing project: providing services to taxonomists for standard genome sequencing and annotation.</title>
        <authorList>
            <consortium name="The Broad Institute Genomics Platform"/>
            <consortium name="The Broad Institute Genome Sequencing Center for Infectious Disease"/>
            <person name="Wu L."/>
            <person name="Ma J."/>
        </authorList>
    </citation>
    <scope>NUCLEOTIDE SEQUENCE [LARGE SCALE GENOMIC DNA]</scope>
    <source>
        <strain evidence="19">KACC 12649</strain>
    </source>
</reference>
<keyword evidence="10 14" id="KW-0798">TonB box</keyword>
<keyword evidence="19" id="KW-1185">Reference proteome</keyword>
<dbReference type="Gene3D" id="2.170.130.10">
    <property type="entry name" value="TonB-dependent receptor, plug domain"/>
    <property type="match status" value="1"/>
</dbReference>
<dbReference type="InterPro" id="IPR036942">
    <property type="entry name" value="Beta-barrel_TonB_sf"/>
</dbReference>
<dbReference type="Gene3D" id="2.40.170.20">
    <property type="entry name" value="TonB-dependent receptor, beta-barrel domain"/>
    <property type="match status" value="1"/>
</dbReference>
<comment type="similarity">
    <text evidence="2 14">Belongs to the TonB-dependent receptor family.</text>
</comment>
<organism evidence="18 19">
    <name type="scientific">Massilia niabensis</name>
    <dbReference type="NCBI Taxonomy" id="544910"/>
    <lineage>
        <taxon>Bacteria</taxon>
        <taxon>Pseudomonadati</taxon>
        <taxon>Pseudomonadota</taxon>
        <taxon>Betaproteobacteria</taxon>
        <taxon>Burkholderiales</taxon>
        <taxon>Oxalobacteraceae</taxon>
        <taxon>Telluria group</taxon>
        <taxon>Massilia</taxon>
    </lineage>
</organism>
<keyword evidence="11 14" id="KW-0472">Membrane</keyword>
<feature type="chain" id="PRO_5045181293" evidence="15">
    <location>
        <begin position="27"/>
        <end position="832"/>
    </location>
</feature>
<keyword evidence="6" id="KW-0812">Transmembrane</keyword>
<keyword evidence="3" id="KW-0813">Transport</keyword>
<dbReference type="Pfam" id="PF00593">
    <property type="entry name" value="TonB_dep_Rec_b-barrel"/>
    <property type="match status" value="1"/>
</dbReference>
<dbReference type="InterPro" id="IPR039426">
    <property type="entry name" value="TonB-dep_rcpt-like"/>
</dbReference>
<keyword evidence="12 18" id="KW-0675">Receptor</keyword>
<evidence type="ECO:0000256" key="13">
    <source>
        <dbReference type="ARBA" id="ARBA00023237"/>
    </source>
</evidence>
<comment type="subcellular location">
    <subcellularLocation>
        <location evidence="1">Cell outer membrane</location>
        <topology evidence="1">Multi-pass membrane protein</topology>
    </subcellularLocation>
</comment>
<dbReference type="PANTHER" id="PTHR32552">
    <property type="entry name" value="FERRICHROME IRON RECEPTOR-RELATED"/>
    <property type="match status" value="1"/>
</dbReference>
<evidence type="ECO:0000256" key="8">
    <source>
        <dbReference type="ARBA" id="ARBA00023004"/>
    </source>
</evidence>
<evidence type="ECO:0000256" key="12">
    <source>
        <dbReference type="ARBA" id="ARBA00023170"/>
    </source>
</evidence>
<dbReference type="InterPro" id="IPR037066">
    <property type="entry name" value="Plug_dom_sf"/>
</dbReference>
<keyword evidence="8" id="KW-0408">Iron</keyword>
<evidence type="ECO:0000256" key="7">
    <source>
        <dbReference type="ARBA" id="ARBA00022729"/>
    </source>
</evidence>
<proteinExistence type="inferred from homology"/>
<evidence type="ECO:0000256" key="4">
    <source>
        <dbReference type="ARBA" id="ARBA00022452"/>
    </source>
</evidence>
<keyword evidence="13" id="KW-0998">Cell outer membrane</keyword>
<dbReference type="SUPFAM" id="SSF56935">
    <property type="entry name" value="Porins"/>
    <property type="match status" value="1"/>
</dbReference>
<feature type="domain" description="TonB-dependent receptor plug" evidence="17">
    <location>
        <begin position="60"/>
        <end position="167"/>
    </location>
</feature>